<feature type="domain" description="HAMP" evidence="15">
    <location>
        <begin position="194"/>
        <end position="246"/>
    </location>
</feature>
<dbReference type="PANTHER" id="PTHR45436:SF5">
    <property type="entry name" value="SENSOR HISTIDINE KINASE TRCS"/>
    <property type="match status" value="1"/>
</dbReference>
<dbReference type="SUPFAM" id="SSF158472">
    <property type="entry name" value="HAMP domain-like"/>
    <property type="match status" value="1"/>
</dbReference>
<evidence type="ECO:0000256" key="8">
    <source>
        <dbReference type="ARBA" id="ARBA00022989"/>
    </source>
</evidence>
<keyword evidence="5" id="KW-0808">Transferase</keyword>
<dbReference type="SMART" id="SM00304">
    <property type="entry name" value="HAMP"/>
    <property type="match status" value="1"/>
</dbReference>
<dbReference type="PROSITE" id="PS50109">
    <property type="entry name" value="HIS_KIN"/>
    <property type="match status" value="1"/>
</dbReference>
<comment type="subcellular location">
    <subcellularLocation>
        <location evidence="2">Membrane</location>
    </subcellularLocation>
</comment>
<dbReference type="Gene3D" id="1.10.287.130">
    <property type="match status" value="1"/>
</dbReference>
<dbReference type="PRINTS" id="PR00344">
    <property type="entry name" value="BCTRLSENSOR"/>
</dbReference>
<keyword evidence="8 13" id="KW-1133">Transmembrane helix</keyword>
<keyword evidence="6 13" id="KW-0812">Transmembrane</keyword>
<dbReference type="Gene3D" id="3.30.565.10">
    <property type="entry name" value="Histidine kinase-like ATPase, C-terminal domain"/>
    <property type="match status" value="1"/>
</dbReference>
<feature type="region of interest" description="Disordered" evidence="12">
    <location>
        <begin position="110"/>
        <end position="133"/>
    </location>
</feature>
<evidence type="ECO:0000256" key="10">
    <source>
        <dbReference type="ARBA" id="ARBA00023136"/>
    </source>
</evidence>
<keyword evidence="9" id="KW-0902">Two-component regulatory system</keyword>
<dbReference type="Pfam" id="PF02518">
    <property type="entry name" value="HATPase_c"/>
    <property type="match status" value="1"/>
</dbReference>
<evidence type="ECO:0000259" key="15">
    <source>
        <dbReference type="PROSITE" id="PS50885"/>
    </source>
</evidence>
<reference evidence="16 17" key="1">
    <citation type="journal article" date="2019" name="Nat. Microbiol.">
        <title>Mediterranean grassland soil C-N compound turnover is dependent on rainfall and depth, and is mediated by genomically divergent microorganisms.</title>
        <authorList>
            <person name="Diamond S."/>
            <person name="Andeer P.F."/>
            <person name="Li Z."/>
            <person name="Crits-Christoph A."/>
            <person name="Burstein D."/>
            <person name="Anantharaman K."/>
            <person name="Lane K.R."/>
            <person name="Thomas B.C."/>
            <person name="Pan C."/>
            <person name="Northen T.R."/>
            <person name="Banfield J.F."/>
        </authorList>
    </citation>
    <scope>NUCLEOTIDE SEQUENCE [LARGE SCALE GENOMIC DNA]</scope>
    <source>
        <strain evidence="16">WS_1</strain>
    </source>
</reference>
<evidence type="ECO:0000256" key="12">
    <source>
        <dbReference type="SAM" id="MobiDB-lite"/>
    </source>
</evidence>
<keyword evidence="11" id="KW-0175">Coiled coil</keyword>
<accession>A0A538SE37</accession>
<dbReference type="FunFam" id="1.10.287.130:FF:000001">
    <property type="entry name" value="Two-component sensor histidine kinase"/>
    <property type="match status" value="1"/>
</dbReference>
<dbReference type="GO" id="GO:0000155">
    <property type="term" value="F:phosphorelay sensor kinase activity"/>
    <property type="evidence" value="ECO:0007669"/>
    <property type="project" value="InterPro"/>
</dbReference>
<feature type="domain" description="Histidine kinase" evidence="14">
    <location>
        <begin position="261"/>
        <end position="489"/>
    </location>
</feature>
<comment type="caution">
    <text evidence="16">The sequence shown here is derived from an EMBL/GenBank/DDBJ whole genome shotgun (WGS) entry which is preliminary data.</text>
</comment>
<feature type="coiled-coil region" evidence="11">
    <location>
        <begin position="227"/>
        <end position="261"/>
    </location>
</feature>
<evidence type="ECO:0000256" key="2">
    <source>
        <dbReference type="ARBA" id="ARBA00004370"/>
    </source>
</evidence>
<dbReference type="CDD" id="cd00082">
    <property type="entry name" value="HisKA"/>
    <property type="match status" value="1"/>
</dbReference>
<dbReference type="PANTHER" id="PTHR45436">
    <property type="entry name" value="SENSOR HISTIDINE KINASE YKOH"/>
    <property type="match status" value="1"/>
</dbReference>
<dbReference type="SMART" id="SM00387">
    <property type="entry name" value="HATPase_c"/>
    <property type="match status" value="1"/>
</dbReference>
<keyword evidence="4" id="KW-0597">Phosphoprotein</keyword>
<evidence type="ECO:0000256" key="13">
    <source>
        <dbReference type="SAM" id="Phobius"/>
    </source>
</evidence>
<dbReference type="InterPro" id="IPR036890">
    <property type="entry name" value="HATPase_C_sf"/>
</dbReference>
<comment type="catalytic activity">
    <reaction evidence="1">
        <text>ATP + protein L-histidine = ADP + protein N-phospho-L-histidine.</text>
        <dbReference type="EC" id="2.7.13.3"/>
    </reaction>
</comment>
<dbReference type="SUPFAM" id="SSF47384">
    <property type="entry name" value="Homodimeric domain of signal transducing histidine kinase"/>
    <property type="match status" value="1"/>
</dbReference>
<evidence type="ECO:0000256" key="5">
    <source>
        <dbReference type="ARBA" id="ARBA00022679"/>
    </source>
</evidence>
<dbReference type="InterPro" id="IPR003661">
    <property type="entry name" value="HisK_dim/P_dom"/>
</dbReference>
<keyword evidence="10 13" id="KW-0472">Membrane</keyword>
<dbReference type="InterPro" id="IPR005467">
    <property type="entry name" value="His_kinase_dom"/>
</dbReference>
<evidence type="ECO:0000256" key="11">
    <source>
        <dbReference type="SAM" id="Coils"/>
    </source>
</evidence>
<evidence type="ECO:0000313" key="17">
    <source>
        <dbReference type="Proteomes" id="UP000316292"/>
    </source>
</evidence>
<sequence>MSPPHKRSLFWTIAAIFLLTAIIGTLLQALVASAVLHPLEVREAKARAELAATAVATAIASSPAAPTPAEVDTLLDRHRESVRPAWILFRASDGTVQSSPPGRFLGLTFRDSAGPDSSRRLVPAPGPRDRGDRGRIETLARRDVVRNGRPVGEVLVVRRMRPRGAMGFLEPRESLFLFPVAIAASAFAGLVLMRLLVRRLRAMEVLASRVAEGDLSVRIADRSGDEIGRLAEQLDRMTERLAAARSELHETELQRRQLFADITHELATPLTSIRGYAETLLDPGVPVSPEERTTYVRGLLDESRRMDLLIRDLFELARLEAGATPLHKERLDWAALCRNTIERFQPRFRKAGLTLLWRERGREAWIEADGRRMEQALENLLVNALRYVHAGGQVEVTLEPSEESGSIHRLIVSDDGPGIPPEELSLVFGRFYRGSVPSSSAGNEEGREGGSGLGLAIVREIVERHGGRATARTSSSGGLAIEIEIPAADRGGS</sequence>
<evidence type="ECO:0000256" key="9">
    <source>
        <dbReference type="ARBA" id="ARBA00023012"/>
    </source>
</evidence>
<dbReference type="InterPro" id="IPR050428">
    <property type="entry name" value="TCS_sensor_his_kinase"/>
</dbReference>
<dbReference type="SUPFAM" id="SSF55874">
    <property type="entry name" value="ATPase domain of HSP90 chaperone/DNA topoisomerase II/histidine kinase"/>
    <property type="match status" value="1"/>
</dbReference>
<dbReference type="InterPro" id="IPR004358">
    <property type="entry name" value="Sig_transdc_His_kin-like_C"/>
</dbReference>
<dbReference type="CDD" id="cd00075">
    <property type="entry name" value="HATPase"/>
    <property type="match status" value="1"/>
</dbReference>
<evidence type="ECO:0000256" key="6">
    <source>
        <dbReference type="ARBA" id="ARBA00022692"/>
    </source>
</evidence>
<dbReference type="InterPro" id="IPR003594">
    <property type="entry name" value="HATPase_dom"/>
</dbReference>
<dbReference type="Gene3D" id="6.10.340.10">
    <property type="match status" value="1"/>
</dbReference>
<dbReference type="GO" id="GO:0016020">
    <property type="term" value="C:membrane"/>
    <property type="evidence" value="ECO:0007669"/>
    <property type="project" value="UniProtKB-SubCell"/>
</dbReference>
<dbReference type="InterPro" id="IPR036097">
    <property type="entry name" value="HisK_dim/P_sf"/>
</dbReference>
<dbReference type="SMART" id="SM00388">
    <property type="entry name" value="HisKA"/>
    <property type="match status" value="1"/>
</dbReference>
<dbReference type="Proteomes" id="UP000316292">
    <property type="component" value="Unassembled WGS sequence"/>
</dbReference>
<evidence type="ECO:0000259" key="14">
    <source>
        <dbReference type="PROSITE" id="PS50109"/>
    </source>
</evidence>
<proteinExistence type="predicted"/>
<name>A0A538SE37_UNCEI</name>
<dbReference type="EMBL" id="VBOR01000054">
    <property type="protein sequence ID" value="TMQ49646.1"/>
    <property type="molecule type" value="Genomic_DNA"/>
</dbReference>
<dbReference type="CDD" id="cd06225">
    <property type="entry name" value="HAMP"/>
    <property type="match status" value="1"/>
</dbReference>
<evidence type="ECO:0000256" key="3">
    <source>
        <dbReference type="ARBA" id="ARBA00012438"/>
    </source>
</evidence>
<protein>
    <recommendedName>
        <fullName evidence="3">histidine kinase</fullName>
        <ecNumber evidence="3">2.7.13.3</ecNumber>
    </recommendedName>
</protein>
<keyword evidence="7" id="KW-0418">Kinase</keyword>
<dbReference type="EC" id="2.7.13.3" evidence="3"/>
<dbReference type="PROSITE" id="PS50885">
    <property type="entry name" value="HAMP"/>
    <property type="match status" value="1"/>
</dbReference>
<dbReference type="Pfam" id="PF00512">
    <property type="entry name" value="HisKA"/>
    <property type="match status" value="1"/>
</dbReference>
<evidence type="ECO:0000313" key="16">
    <source>
        <dbReference type="EMBL" id="TMQ49646.1"/>
    </source>
</evidence>
<gene>
    <name evidence="16" type="ORF">E6K71_04250</name>
</gene>
<organism evidence="16 17">
    <name type="scientific">Eiseniibacteriota bacterium</name>
    <dbReference type="NCBI Taxonomy" id="2212470"/>
    <lineage>
        <taxon>Bacteria</taxon>
        <taxon>Candidatus Eiseniibacteriota</taxon>
    </lineage>
</organism>
<dbReference type="InterPro" id="IPR003660">
    <property type="entry name" value="HAMP_dom"/>
</dbReference>
<dbReference type="AlphaFoldDB" id="A0A538SE37"/>
<evidence type="ECO:0000256" key="4">
    <source>
        <dbReference type="ARBA" id="ARBA00022553"/>
    </source>
</evidence>
<dbReference type="Pfam" id="PF00672">
    <property type="entry name" value="HAMP"/>
    <property type="match status" value="1"/>
</dbReference>
<evidence type="ECO:0000256" key="7">
    <source>
        <dbReference type="ARBA" id="ARBA00022777"/>
    </source>
</evidence>
<evidence type="ECO:0000256" key="1">
    <source>
        <dbReference type="ARBA" id="ARBA00000085"/>
    </source>
</evidence>
<feature type="transmembrane region" description="Helical" evidence="13">
    <location>
        <begin position="176"/>
        <end position="197"/>
    </location>
</feature>